<proteinExistence type="predicted"/>
<reference evidence="3 4" key="1">
    <citation type="journal article" date="2013" name="Curr. Biol.">
        <title>The Genome of the Foraminiferan Reticulomyxa filosa.</title>
        <authorList>
            <person name="Glockner G."/>
            <person name="Hulsmann N."/>
            <person name="Schleicher M."/>
            <person name="Noegel A.A."/>
            <person name="Eichinger L."/>
            <person name="Gallinger C."/>
            <person name="Pawlowski J."/>
            <person name="Sierra R."/>
            <person name="Euteneuer U."/>
            <person name="Pillet L."/>
            <person name="Moustafa A."/>
            <person name="Platzer M."/>
            <person name="Groth M."/>
            <person name="Szafranski K."/>
            <person name="Schliwa M."/>
        </authorList>
    </citation>
    <scope>NUCLEOTIDE SEQUENCE [LARGE SCALE GENOMIC DNA]</scope>
</reference>
<evidence type="ECO:0000256" key="1">
    <source>
        <dbReference type="SAM" id="MobiDB-lite"/>
    </source>
</evidence>
<keyword evidence="2" id="KW-0472">Membrane</keyword>
<keyword evidence="2" id="KW-0812">Transmembrane</keyword>
<feature type="region of interest" description="Disordered" evidence="1">
    <location>
        <begin position="677"/>
        <end position="703"/>
    </location>
</feature>
<accession>X6NHM1</accession>
<feature type="region of interest" description="Disordered" evidence="1">
    <location>
        <begin position="532"/>
        <end position="600"/>
    </location>
</feature>
<dbReference type="EMBL" id="ASPP01008495">
    <property type="protein sequence ID" value="ETO25486.1"/>
    <property type="molecule type" value="Genomic_DNA"/>
</dbReference>
<evidence type="ECO:0000256" key="2">
    <source>
        <dbReference type="SAM" id="Phobius"/>
    </source>
</evidence>
<evidence type="ECO:0000313" key="3">
    <source>
        <dbReference type="EMBL" id="ETO25486.1"/>
    </source>
</evidence>
<dbReference type="Proteomes" id="UP000023152">
    <property type="component" value="Unassembled WGS sequence"/>
</dbReference>
<feature type="compositionally biased region" description="Acidic residues" evidence="1">
    <location>
        <begin position="543"/>
        <end position="552"/>
    </location>
</feature>
<keyword evidence="4" id="KW-1185">Reference proteome</keyword>
<dbReference type="AlphaFoldDB" id="X6NHM1"/>
<feature type="compositionally biased region" description="Acidic residues" evidence="1">
    <location>
        <begin position="563"/>
        <end position="575"/>
    </location>
</feature>
<organism evidence="3 4">
    <name type="scientific">Reticulomyxa filosa</name>
    <dbReference type="NCBI Taxonomy" id="46433"/>
    <lineage>
        <taxon>Eukaryota</taxon>
        <taxon>Sar</taxon>
        <taxon>Rhizaria</taxon>
        <taxon>Retaria</taxon>
        <taxon>Foraminifera</taxon>
        <taxon>Monothalamids</taxon>
        <taxon>Reticulomyxidae</taxon>
        <taxon>Reticulomyxa</taxon>
    </lineage>
</organism>
<gene>
    <name evidence="3" type="ORF">RFI_11647</name>
</gene>
<feature type="transmembrane region" description="Helical" evidence="2">
    <location>
        <begin position="272"/>
        <end position="301"/>
    </location>
</feature>
<feature type="transmembrane region" description="Helical" evidence="2">
    <location>
        <begin position="349"/>
        <end position="370"/>
    </location>
</feature>
<feature type="transmembrane region" description="Helical" evidence="2">
    <location>
        <begin position="72"/>
        <end position="92"/>
    </location>
</feature>
<protein>
    <submittedName>
        <fullName evidence="3">Uncharacterized protein</fullName>
    </submittedName>
</protein>
<name>X6NHM1_RETFI</name>
<feature type="compositionally biased region" description="Basic and acidic residues" evidence="1">
    <location>
        <begin position="583"/>
        <end position="600"/>
    </location>
</feature>
<feature type="compositionally biased region" description="Basic and acidic residues" evidence="1">
    <location>
        <begin position="682"/>
        <end position="696"/>
    </location>
</feature>
<comment type="caution">
    <text evidence="3">The sequence shown here is derived from an EMBL/GenBank/DDBJ whole genome shotgun (WGS) entry which is preliminary data.</text>
</comment>
<sequence>MKLPCIPWPSFIPCPMGIPTMVESYSKSCYHFGTNHYFPNWPMKKTCNVNSIPSFLQCQVFLFCFFLKKNCLFHFLIIIPLFFFFIKVWNAFTMTKQKINTELVKNALFRNLHQGNMNGFFIDLICFRPNEKAEQLKPIKEKLLTEFREWHFLEYLLDVSSSPKHGDDVATKYATFFIDLVARSASTDETIVLFRGHEHLIVDSMIKALLNVEDTRTLWHQVMCGQTLIQFLDITSRPTIINPAQIVAEMMRVAPPEPSPNVLHQLFNVMAILFFCLFICLFIFISMYSSLTCIYIFYFLFSLSNGRIKKKGETNLVRLHTYIPQLCEAIIHPSKRLIFVLSVNNIVSTFFYCINLAIRLFVCFYLLWNIPPPKKKKKKKELEPVPLAGGVIKEPLGQVRLNCLELLTVSADFAQFKCGKVLALLQNDFWKAILDMAFVHHENNLFLCHFRRLIHLCMIFRRRLLKYLFVECNMLDRLIDFYNNQVSNHTFNPKKKINNNNNNLQIDKSHCLHGYILQMTWDIFHHDQRDSEEDVLQEKKDETNDEGNESEAESTSSVIINAETDEEAAADEDNDPNSNDAESSEKTKDGGNDDDNKSENFAENADGVVLTANFSKDAEDQWSIVEYFEKHPKWSAFKQILANEIETQAGGGAPLPTLTQENSGNVSQLTALLDSYSDAAGDSEHARNPEEEHSSDSDVCFVF</sequence>
<keyword evidence="2" id="KW-1133">Transmembrane helix</keyword>
<evidence type="ECO:0000313" key="4">
    <source>
        <dbReference type="Proteomes" id="UP000023152"/>
    </source>
</evidence>